<dbReference type="OrthoDB" id="8062037at2759"/>
<dbReference type="CDD" id="cd16448">
    <property type="entry name" value="RING-H2"/>
    <property type="match status" value="1"/>
</dbReference>
<feature type="domain" description="RING-type" evidence="6">
    <location>
        <begin position="93"/>
        <end position="135"/>
    </location>
</feature>
<dbReference type="SMART" id="SM00744">
    <property type="entry name" value="RINGv"/>
    <property type="match status" value="1"/>
</dbReference>
<dbReference type="PROSITE" id="PS50089">
    <property type="entry name" value="ZF_RING_2"/>
    <property type="match status" value="1"/>
</dbReference>
<name>A0A8J5VKD9_ZIZPA</name>
<dbReference type="InterPro" id="IPR001841">
    <property type="entry name" value="Znf_RING"/>
</dbReference>
<dbReference type="PANTHER" id="PTHR47258">
    <property type="match status" value="1"/>
</dbReference>
<keyword evidence="2 4" id="KW-0863">Zinc-finger</keyword>
<accession>A0A8J5VKD9</accession>
<dbReference type="GO" id="GO:0008270">
    <property type="term" value="F:zinc ion binding"/>
    <property type="evidence" value="ECO:0007669"/>
    <property type="project" value="UniProtKB-KW"/>
</dbReference>
<dbReference type="Proteomes" id="UP000729402">
    <property type="component" value="Unassembled WGS sequence"/>
</dbReference>
<sequence>MGISSMPAPKDSLVAYLLYNTAVSIAVLADLARAALVFLGLPVPPAWEDGDDQLVAIAAAAGGPSLADRFRSRFGPARFGRRRRGGAPLSPDCRVCLAQFEPESVVNRLPCGHLFHRACLEKWLDYDHATCPLCRLRLLPAGDEPPFRPDLEISRSDSTASAHGPARGAPAVYA</sequence>
<reference evidence="7" key="1">
    <citation type="journal article" date="2021" name="bioRxiv">
        <title>Whole Genome Assembly and Annotation of Northern Wild Rice, Zizania palustris L., Supports a Whole Genome Duplication in the Zizania Genus.</title>
        <authorList>
            <person name="Haas M."/>
            <person name="Kono T."/>
            <person name="Macchietto M."/>
            <person name="Millas R."/>
            <person name="McGilp L."/>
            <person name="Shao M."/>
            <person name="Duquette J."/>
            <person name="Hirsch C.N."/>
            <person name="Kimball J."/>
        </authorList>
    </citation>
    <scope>NUCLEOTIDE SEQUENCE</scope>
    <source>
        <tissue evidence="7">Fresh leaf tissue</tissue>
    </source>
</reference>
<evidence type="ECO:0000256" key="5">
    <source>
        <dbReference type="SAM" id="MobiDB-lite"/>
    </source>
</evidence>
<reference evidence="7" key="2">
    <citation type="submission" date="2021-02" db="EMBL/GenBank/DDBJ databases">
        <authorList>
            <person name="Kimball J.A."/>
            <person name="Haas M.W."/>
            <person name="Macchietto M."/>
            <person name="Kono T."/>
            <person name="Duquette J."/>
            <person name="Shao M."/>
        </authorList>
    </citation>
    <scope>NUCLEOTIDE SEQUENCE</scope>
    <source>
        <tissue evidence="7">Fresh leaf tissue</tissue>
    </source>
</reference>
<evidence type="ECO:0000256" key="4">
    <source>
        <dbReference type="PROSITE-ProRule" id="PRU00175"/>
    </source>
</evidence>
<evidence type="ECO:0000313" key="8">
    <source>
        <dbReference type="Proteomes" id="UP000729402"/>
    </source>
</evidence>
<comment type="caution">
    <text evidence="7">The sequence shown here is derived from an EMBL/GenBank/DDBJ whole genome shotgun (WGS) entry which is preliminary data.</text>
</comment>
<evidence type="ECO:0000256" key="2">
    <source>
        <dbReference type="ARBA" id="ARBA00022771"/>
    </source>
</evidence>
<keyword evidence="3" id="KW-0862">Zinc</keyword>
<evidence type="ECO:0000256" key="1">
    <source>
        <dbReference type="ARBA" id="ARBA00022723"/>
    </source>
</evidence>
<protein>
    <recommendedName>
        <fullName evidence="6">RING-type domain-containing protein</fullName>
    </recommendedName>
</protein>
<dbReference type="PANTHER" id="PTHR47258:SF1">
    <property type="entry name" value="E3 UBIQUITIN-PROTEIN LIGASE XERICO-RELATED"/>
    <property type="match status" value="1"/>
</dbReference>
<dbReference type="AlphaFoldDB" id="A0A8J5VKD9"/>
<proteinExistence type="predicted"/>
<dbReference type="Pfam" id="PF13639">
    <property type="entry name" value="zf-RING_2"/>
    <property type="match status" value="1"/>
</dbReference>
<keyword evidence="8" id="KW-1185">Reference proteome</keyword>
<dbReference type="SMART" id="SM00184">
    <property type="entry name" value="RING"/>
    <property type="match status" value="1"/>
</dbReference>
<gene>
    <name evidence="7" type="ORF">GUJ93_ZPchr0008g13027</name>
</gene>
<feature type="region of interest" description="Disordered" evidence="5">
    <location>
        <begin position="148"/>
        <end position="174"/>
    </location>
</feature>
<evidence type="ECO:0000259" key="6">
    <source>
        <dbReference type="PROSITE" id="PS50089"/>
    </source>
</evidence>
<dbReference type="InterPro" id="IPR011016">
    <property type="entry name" value="Znf_RING-CH"/>
</dbReference>
<keyword evidence="1" id="KW-0479">Metal-binding</keyword>
<organism evidence="7 8">
    <name type="scientific">Zizania palustris</name>
    <name type="common">Northern wild rice</name>
    <dbReference type="NCBI Taxonomy" id="103762"/>
    <lineage>
        <taxon>Eukaryota</taxon>
        <taxon>Viridiplantae</taxon>
        <taxon>Streptophyta</taxon>
        <taxon>Embryophyta</taxon>
        <taxon>Tracheophyta</taxon>
        <taxon>Spermatophyta</taxon>
        <taxon>Magnoliopsida</taxon>
        <taxon>Liliopsida</taxon>
        <taxon>Poales</taxon>
        <taxon>Poaceae</taxon>
        <taxon>BOP clade</taxon>
        <taxon>Oryzoideae</taxon>
        <taxon>Oryzeae</taxon>
        <taxon>Zizaniinae</taxon>
        <taxon>Zizania</taxon>
    </lineage>
</organism>
<evidence type="ECO:0000313" key="7">
    <source>
        <dbReference type="EMBL" id="KAG8047839.1"/>
    </source>
</evidence>
<dbReference type="InterPro" id="IPR044249">
    <property type="entry name" value="XERICO-like"/>
</dbReference>
<evidence type="ECO:0000256" key="3">
    <source>
        <dbReference type="ARBA" id="ARBA00022833"/>
    </source>
</evidence>
<dbReference type="EMBL" id="JAAALK010000290">
    <property type="protein sequence ID" value="KAG8047839.1"/>
    <property type="molecule type" value="Genomic_DNA"/>
</dbReference>